<keyword evidence="1" id="KW-0812">Transmembrane</keyword>
<protein>
    <submittedName>
        <fullName evidence="2">Uncharacterized protein</fullName>
    </submittedName>
</protein>
<dbReference type="AlphaFoldDB" id="A0A348AJ26"/>
<evidence type="ECO:0000256" key="1">
    <source>
        <dbReference type="SAM" id="Phobius"/>
    </source>
</evidence>
<dbReference type="RefSeq" id="WP_158618708.1">
    <property type="nucleotide sequence ID" value="NZ_AP018449.1"/>
</dbReference>
<dbReference type="EMBL" id="AP018449">
    <property type="protein sequence ID" value="BBB91074.1"/>
    <property type="molecule type" value="Genomic_DNA"/>
</dbReference>
<name>A0A348AJ26_9FIRM</name>
<reference evidence="2 3" key="1">
    <citation type="journal article" date="2018" name="Int. J. Syst. Evol. Microbiol.">
        <title>Methylomusa anaerophila gen. nov., sp. nov., an anaerobic methanol-utilizing bacterium isolated from a microbial fuel cell.</title>
        <authorList>
            <person name="Amano N."/>
            <person name="Yamamuro A."/>
            <person name="Miyahara M."/>
            <person name="Kouzuma A."/>
            <person name="Abe T."/>
            <person name="Watanabe K."/>
        </authorList>
    </citation>
    <scope>NUCLEOTIDE SEQUENCE [LARGE SCALE GENOMIC DNA]</scope>
    <source>
        <strain evidence="2 3">MMFC1</strain>
    </source>
</reference>
<evidence type="ECO:0000313" key="3">
    <source>
        <dbReference type="Proteomes" id="UP000276437"/>
    </source>
</evidence>
<gene>
    <name evidence="2" type="ORF">MAMMFC1_01742</name>
</gene>
<keyword evidence="3" id="KW-1185">Reference proteome</keyword>
<evidence type="ECO:0000313" key="2">
    <source>
        <dbReference type="EMBL" id="BBB91074.1"/>
    </source>
</evidence>
<feature type="transmembrane region" description="Helical" evidence="1">
    <location>
        <begin position="33"/>
        <end position="53"/>
    </location>
</feature>
<proteinExistence type="predicted"/>
<dbReference type="KEGG" id="mana:MAMMFC1_01742"/>
<organism evidence="2 3">
    <name type="scientific">Methylomusa anaerophila</name>
    <dbReference type="NCBI Taxonomy" id="1930071"/>
    <lineage>
        <taxon>Bacteria</taxon>
        <taxon>Bacillati</taxon>
        <taxon>Bacillota</taxon>
        <taxon>Negativicutes</taxon>
        <taxon>Selenomonadales</taxon>
        <taxon>Sporomusaceae</taxon>
        <taxon>Methylomusa</taxon>
    </lineage>
</organism>
<sequence>MNANDLKNKINETGAKFDDKVQETGKFLGLPTWAVWLIVTLAVVGAVTVVVGVI</sequence>
<keyword evidence="1" id="KW-0472">Membrane</keyword>
<keyword evidence="1" id="KW-1133">Transmembrane helix</keyword>
<dbReference type="Proteomes" id="UP000276437">
    <property type="component" value="Chromosome"/>
</dbReference>
<accession>A0A348AJ26</accession>